<accession>A0A2J9VII5</accession>
<evidence type="ECO:0000313" key="3">
    <source>
        <dbReference type="Proteomes" id="UP000053748"/>
    </source>
</evidence>
<feature type="chain" id="PRO_5014372970" description="Lipoprotein" evidence="1">
    <location>
        <begin position="21"/>
        <end position="142"/>
    </location>
</feature>
<evidence type="ECO:0008006" key="4">
    <source>
        <dbReference type="Google" id="ProtNLM"/>
    </source>
</evidence>
<keyword evidence="3" id="KW-1185">Reference proteome</keyword>
<organism evidence="2 3">
    <name type="scientific">Vibrio mimicus</name>
    <dbReference type="NCBI Taxonomy" id="674"/>
    <lineage>
        <taxon>Bacteria</taxon>
        <taxon>Pseudomonadati</taxon>
        <taxon>Pseudomonadota</taxon>
        <taxon>Gammaproteobacteria</taxon>
        <taxon>Vibrionales</taxon>
        <taxon>Vibrionaceae</taxon>
        <taxon>Vibrio</taxon>
    </lineage>
</organism>
<comment type="caution">
    <text evidence="2">The sequence shown here is derived from an EMBL/GenBank/DDBJ whole genome shotgun (WGS) entry which is preliminary data.</text>
</comment>
<protein>
    <recommendedName>
        <fullName evidence="4">Lipoprotein</fullName>
    </recommendedName>
</protein>
<dbReference type="OrthoDB" id="5570136at2"/>
<dbReference type="STRING" id="674.VM_19665"/>
<reference evidence="2" key="1">
    <citation type="submission" date="2017-12" db="EMBL/GenBank/DDBJ databases">
        <title>FDA dAtabase for Regulatory Grade micrObial Sequences (FDA-ARGOS): Supporting development and validation of Infectious Disease Dx tests.</title>
        <authorList>
            <person name="Hoffmann M."/>
            <person name="Allard M."/>
            <person name="Evans P."/>
            <person name="Brown E."/>
            <person name="Tallon L.J."/>
            <person name="Sadzewicz L."/>
            <person name="Sengamalay N."/>
            <person name="Ott S."/>
            <person name="Godinez A."/>
            <person name="Nagaraj S."/>
            <person name="Vavikolanu K."/>
            <person name="Aluvathingal J."/>
            <person name="Nadendla S."/>
            <person name="Hobson J."/>
            <person name="Sichtig H."/>
        </authorList>
    </citation>
    <scope>NUCLEOTIDE SEQUENCE [LARGE SCALE GENOMIC DNA]</scope>
    <source>
        <strain evidence="2">FDAARGOS_113</strain>
    </source>
</reference>
<dbReference type="EMBL" id="LOSJ02000001">
    <property type="protein sequence ID" value="PNM63554.1"/>
    <property type="molecule type" value="Genomic_DNA"/>
</dbReference>
<proteinExistence type="predicted"/>
<gene>
    <name evidence="2" type="ORF">AL544_000815</name>
</gene>
<sequence length="142" mass="15307">MKLFTAIAFLLTLTSCATQAKYSDEVMYDMASVLKDVAQAVDGELKFGETSGLSNEEIIVKAMSSNPKLLTRLPALATEGKVAHYRILSEFQGDNAVMLICDGDIALMEDAGCNAAFDKVYWKSPQPNTCKITLDAAAICAN</sequence>
<dbReference type="Proteomes" id="UP000053748">
    <property type="component" value="Unassembled WGS sequence"/>
</dbReference>
<name>A0A2J9VII5_VIBMI</name>
<dbReference type="PROSITE" id="PS51257">
    <property type="entry name" value="PROKAR_LIPOPROTEIN"/>
    <property type="match status" value="1"/>
</dbReference>
<dbReference type="AlphaFoldDB" id="A0A2J9VII5"/>
<evidence type="ECO:0000256" key="1">
    <source>
        <dbReference type="SAM" id="SignalP"/>
    </source>
</evidence>
<feature type="signal peptide" evidence="1">
    <location>
        <begin position="1"/>
        <end position="20"/>
    </location>
</feature>
<dbReference type="RefSeq" id="WP_000765642.1">
    <property type="nucleotide sequence ID" value="NZ_CAWMSS010000002.1"/>
</dbReference>
<keyword evidence="1" id="KW-0732">Signal</keyword>
<evidence type="ECO:0000313" key="2">
    <source>
        <dbReference type="EMBL" id="PNM63554.1"/>
    </source>
</evidence>